<comment type="cofactor">
    <cofactor evidence="1 10 11">
        <name>pyridoxal 5'-phosphate</name>
        <dbReference type="ChEBI" id="CHEBI:597326"/>
    </cofactor>
</comment>
<organism evidence="13 14">
    <name type="scientific">Dialister hominis</name>
    <dbReference type="NCBI Taxonomy" id="2582419"/>
    <lineage>
        <taxon>Bacteria</taxon>
        <taxon>Bacillati</taxon>
        <taxon>Bacillota</taxon>
        <taxon>Negativicutes</taxon>
        <taxon>Veillonellales</taxon>
        <taxon>Veillonellaceae</taxon>
        <taxon>Dialister</taxon>
    </lineage>
</organism>
<dbReference type="InterPro" id="IPR001917">
    <property type="entry name" value="Aminotrans_II_pyridoxalP_BS"/>
</dbReference>
<feature type="modified residue" description="N6-(pyridoxal phosphate)lysine" evidence="10">
    <location>
        <position position="237"/>
    </location>
</feature>
<comment type="similarity">
    <text evidence="4 11">Belongs to the class-II pyridoxal-phosphate-dependent aminotransferase family. BioF subfamily.</text>
</comment>
<evidence type="ECO:0000256" key="3">
    <source>
        <dbReference type="ARBA" id="ARBA00004746"/>
    </source>
</evidence>
<name>A0A8D5A3M7_9FIRM</name>
<feature type="domain" description="Aminotransferase class I/classII large" evidence="12">
    <location>
        <begin position="40"/>
        <end position="378"/>
    </location>
</feature>
<dbReference type="Gene3D" id="3.40.640.10">
    <property type="entry name" value="Type I PLP-dependent aspartate aminotransferase-like (Major domain)"/>
    <property type="match status" value="1"/>
</dbReference>
<dbReference type="RefSeq" id="WP_143332854.1">
    <property type="nucleotide sequence ID" value="NZ_AP019697.1"/>
</dbReference>
<evidence type="ECO:0000256" key="1">
    <source>
        <dbReference type="ARBA" id="ARBA00001933"/>
    </source>
</evidence>
<dbReference type="UniPathway" id="UPA00078"/>
<evidence type="ECO:0000256" key="6">
    <source>
        <dbReference type="ARBA" id="ARBA00022679"/>
    </source>
</evidence>
<evidence type="ECO:0000256" key="7">
    <source>
        <dbReference type="ARBA" id="ARBA00022756"/>
    </source>
</evidence>
<dbReference type="NCBIfam" id="TIGR00858">
    <property type="entry name" value="bioF"/>
    <property type="match status" value="1"/>
</dbReference>
<evidence type="ECO:0000256" key="11">
    <source>
        <dbReference type="RuleBase" id="RU003693"/>
    </source>
</evidence>
<dbReference type="Pfam" id="PF00155">
    <property type="entry name" value="Aminotran_1_2"/>
    <property type="match status" value="1"/>
</dbReference>
<reference evidence="14" key="1">
    <citation type="submission" date="2019-05" db="EMBL/GenBank/DDBJ databases">
        <title>Complete genome sequencing of Dialister sp. strain 5BBH33.</title>
        <authorList>
            <person name="Sakamoto M."/>
            <person name="Murakami T."/>
            <person name="Mori H."/>
        </authorList>
    </citation>
    <scope>NUCLEOTIDE SEQUENCE [LARGE SCALE GENOMIC DNA]</scope>
    <source>
        <strain evidence="14">5BBH33</strain>
    </source>
</reference>
<dbReference type="AlphaFoldDB" id="A0A8D5A3M7"/>
<dbReference type="InterPro" id="IPR015422">
    <property type="entry name" value="PyrdxlP-dep_Trfase_small"/>
</dbReference>
<comment type="pathway">
    <text evidence="3 11">Cofactor biosynthesis; biotin biosynthesis.</text>
</comment>
<sequence length="387" mass="42083">MKLENMGKVLDEIREGGRFRKVQDLRMVTASKGVRRDGSECIVFNSNDYLGMTHEQEVQEAARDAVRWGTGSGGARLTSGAVFELSDLEKELASFKHAEDAVIFNTGYMTNLGVLYALGGKDDIIFSDALNHASIVDGCRISRARTVIYPHSDMAALEELLKNTPVSGQRFIVTDGVFSMDGDIAPVPDLIRLKEKYNACLIVDDAHGVGVIGETGRGSAEHFHVSGIDIQVGTLSKALGAEGGYAAASREICDYLRNVSRPFIFSTSISAVTGMTALAALRLLEREPERFVGRLMENTRYMKEKLAEAGIPVEPSDTPIIPIILSEEEKTLAYASRCIEEGILLSAIRPPTVPAGTSRIRLTVTAAHTKEELDRAVAVMKAHFPLP</sequence>
<evidence type="ECO:0000256" key="5">
    <source>
        <dbReference type="ARBA" id="ARBA00011738"/>
    </source>
</evidence>
<evidence type="ECO:0000256" key="4">
    <source>
        <dbReference type="ARBA" id="ARBA00010008"/>
    </source>
</evidence>
<dbReference type="InterPro" id="IPR015421">
    <property type="entry name" value="PyrdxlP-dep_Trfase_major"/>
</dbReference>
<dbReference type="Gene3D" id="3.90.1150.10">
    <property type="entry name" value="Aspartate Aminotransferase, domain 1"/>
    <property type="match status" value="1"/>
</dbReference>
<dbReference type="Proteomes" id="UP000320585">
    <property type="component" value="Chromosome"/>
</dbReference>
<dbReference type="EMBL" id="AP019697">
    <property type="protein sequence ID" value="BBK25881.1"/>
    <property type="molecule type" value="Genomic_DNA"/>
</dbReference>
<keyword evidence="14" id="KW-1185">Reference proteome</keyword>
<dbReference type="EC" id="2.3.1.47" evidence="11"/>
<dbReference type="InterPro" id="IPR004839">
    <property type="entry name" value="Aminotransferase_I/II_large"/>
</dbReference>
<dbReference type="KEGG" id="dho:Dia5BBH33_18160"/>
<evidence type="ECO:0000256" key="2">
    <source>
        <dbReference type="ARBA" id="ARBA00002513"/>
    </source>
</evidence>
<dbReference type="SUPFAM" id="SSF53383">
    <property type="entry name" value="PLP-dependent transferases"/>
    <property type="match status" value="1"/>
</dbReference>
<dbReference type="OrthoDB" id="9807157at2"/>
<protein>
    <recommendedName>
        <fullName evidence="11">8-amino-7-ketopelargonate synthase</fullName>
        <ecNumber evidence="11">2.3.1.47</ecNumber>
    </recommendedName>
</protein>
<dbReference type="PANTHER" id="PTHR13693:SF100">
    <property type="entry name" value="8-AMINO-7-OXONONANOATE SYNTHASE"/>
    <property type="match status" value="1"/>
</dbReference>
<comment type="catalytic activity">
    <reaction evidence="9 11">
        <text>6-carboxyhexanoyl-[ACP] + L-alanine + H(+) = (8S)-8-amino-7-oxononanoate + holo-[ACP] + CO2</text>
        <dbReference type="Rhea" id="RHEA:42288"/>
        <dbReference type="Rhea" id="RHEA-COMP:9685"/>
        <dbReference type="Rhea" id="RHEA-COMP:9955"/>
        <dbReference type="ChEBI" id="CHEBI:15378"/>
        <dbReference type="ChEBI" id="CHEBI:16526"/>
        <dbReference type="ChEBI" id="CHEBI:57972"/>
        <dbReference type="ChEBI" id="CHEBI:64479"/>
        <dbReference type="ChEBI" id="CHEBI:78846"/>
        <dbReference type="ChEBI" id="CHEBI:149468"/>
        <dbReference type="EC" id="2.3.1.47"/>
    </reaction>
</comment>
<keyword evidence="7" id="KW-0093">Biotin biosynthesis</keyword>
<dbReference type="GeneID" id="92717029"/>
<keyword evidence="8 10" id="KW-0663">Pyridoxal phosphate</keyword>
<evidence type="ECO:0000256" key="10">
    <source>
        <dbReference type="PIRSR" id="PIRSR604723-51"/>
    </source>
</evidence>
<evidence type="ECO:0000256" key="8">
    <source>
        <dbReference type="ARBA" id="ARBA00022898"/>
    </source>
</evidence>
<accession>A0A8D5A3M7</accession>
<proteinExistence type="inferred from homology"/>
<dbReference type="GO" id="GO:0009102">
    <property type="term" value="P:biotin biosynthetic process"/>
    <property type="evidence" value="ECO:0007669"/>
    <property type="project" value="UniProtKB-UniRule"/>
</dbReference>
<dbReference type="GO" id="GO:0008710">
    <property type="term" value="F:8-amino-7-oxononanoate synthase activity"/>
    <property type="evidence" value="ECO:0007669"/>
    <property type="project" value="UniProtKB-UniRule"/>
</dbReference>
<gene>
    <name evidence="13" type="primary">bioF</name>
    <name evidence="13" type="ORF">Dia5BBH33_18160</name>
</gene>
<dbReference type="InterPro" id="IPR004723">
    <property type="entry name" value="AONS_Archaea/Proteobacteria"/>
</dbReference>
<dbReference type="InterPro" id="IPR050087">
    <property type="entry name" value="AON_synthase_class-II"/>
</dbReference>
<dbReference type="PROSITE" id="PS00599">
    <property type="entry name" value="AA_TRANSFER_CLASS_2"/>
    <property type="match status" value="1"/>
</dbReference>
<evidence type="ECO:0000313" key="13">
    <source>
        <dbReference type="EMBL" id="BBK25881.1"/>
    </source>
</evidence>
<dbReference type="GO" id="GO:0030170">
    <property type="term" value="F:pyridoxal phosphate binding"/>
    <property type="evidence" value="ECO:0007669"/>
    <property type="project" value="InterPro"/>
</dbReference>
<comment type="function">
    <text evidence="2 11">Catalyzes the decarboxylative condensation of pimeloyl-[acyl-carrier protein] and L-alanine to produce 8-amino-7-oxononanoate (AON), [acyl-carrier protein], and carbon dioxide.</text>
</comment>
<evidence type="ECO:0000313" key="14">
    <source>
        <dbReference type="Proteomes" id="UP000320585"/>
    </source>
</evidence>
<dbReference type="CDD" id="cd06454">
    <property type="entry name" value="KBL_like"/>
    <property type="match status" value="1"/>
</dbReference>
<keyword evidence="6 11" id="KW-0808">Transferase</keyword>
<dbReference type="PANTHER" id="PTHR13693">
    <property type="entry name" value="CLASS II AMINOTRANSFERASE/8-AMINO-7-OXONONANOATE SYNTHASE"/>
    <property type="match status" value="1"/>
</dbReference>
<comment type="subunit">
    <text evidence="5 11">Homodimer.</text>
</comment>
<evidence type="ECO:0000256" key="9">
    <source>
        <dbReference type="ARBA" id="ARBA00047715"/>
    </source>
</evidence>
<dbReference type="InterPro" id="IPR015424">
    <property type="entry name" value="PyrdxlP-dep_Trfase"/>
</dbReference>
<evidence type="ECO:0000259" key="12">
    <source>
        <dbReference type="Pfam" id="PF00155"/>
    </source>
</evidence>